<feature type="domain" description="Glycosyltransferase subfamily 4-like N-terminal" evidence="6">
    <location>
        <begin position="15"/>
        <end position="182"/>
    </location>
</feature>
<feature type="domain" description="SGNH hydrolase-type esterase" evidence="7">
    <location>
        <begin position="423"/>
        <end position="598"/>
    </location>
</feature>
<evidence type="ECO:0000259" key="6">
    <source>
        <dbReference type="Pfam" id="PF13439"/>
    </source>
</evidence>
<dbReference type="Gene3D" id="3.40.50.1110">
    <property type="entry name" value="SGNH hydrolase"/>
    <property type="match status" value="1"/>
</dbReference>
<reference evidence="8 9" key="1">
    <citation type="submission" date="2024-09" db="EMBL/GenBank/DDBJ databases">
        <authorList>
            <person name="Sun Q."/>
            <person name="Mori K."/>
        </authorList>
    </citation>
    <scope>NUCLEOTIDE SEQUENCE [LARGE SCALE GENOMIC DNA]</scope>
    <source>
        <strain evidence="8 9">JCM 14321</strain>
    </source>
</reference>
<evidence type="ECO:0000313" key="8">
    <source>
        <dbReference type="EMBL" id="MFB9642610.1"/>
    </source>
</evidence>
<evidence type="ECO:0000256" key="2">
    <source>
        <dbReference type="ARBA" id="ARBA00022676"/>
    </source>
</evidence>
<gene>
    <name evidence="8" type="ORF">ACFFQV_09965</name>
</gene>
<protein>
    <recommendedName>
        <fullName evidence="1">D-inositol 3-phosphate glycosyltransferase</fullName>
    </recommendedName>
</protein>
<keyword evidence="9" id="KW-1185">Reference proteome</keyword>
<dbReference type="PANTHER" id="PTHR45947:SF3">
    <property type="entry name" value="SULFOQUINOVOSYL TRANSFERASE SQD2"/>
    <property type="match status" value="1"/>
</dbReference>
<dbReference type="InterPro" id="IPR001296">
    <property type="entry name" value="Glyco_trans_1"/>
</dbReference>
<evidence type="ECO:0000256" key="4">
    <source>
        <dbReference type="SAM" id="MobiDB-lite"/>
    </source>
</evidence>
<keyword evidence="2" id="KW-0328">Glycosyltransferase</keyword>
<dbReference type="EMBL" id="JBHMBL010000002">
    <property type="protein sequence ID" value="MFB9642610.1"/>
    <property type="molecule type" value="Genomic_DNA"/>
</dbReference>
<dbReference type="InterPro" id="IPR050194">
    <property type="entry name" value="Glycosyltransferase_grp1"/>
</dbReference>
<comment type="caution">
    <text evidence="8">The sequence shown here is derived from an EMBL/GenBank/DDBJ whole genome shotgun (WGS) entry which is preliminary data.</text>
</comment>
<evidence type="ECO:0000256" key="3">
    <source>
        <dbReference type="ARBA" id="ARBA00022679"/>
    </source>
</evidence>
<feature type="region of interest" description="Disordered" evidence="4">
    <location>
        <begin position="671"/>
        <end position="701"/>
    </location>
</feature>
<dbReference type="Pfam" id="PF13472">
    <property type="entry name" value="Lipase_GDSL_2"/>
    <property type="match status" value="1"/>
</dbReference>
<dbReference type="RefSeq" id="WP_157422674.1">
    <property type="nucleotide sequence ID" value="NZ_BAAANI010000002.1"/>
</dbReference>
<evidence type="ECO:0000259" key="7">
    <source>
        <dbReference type="Pfam" id="PF13472"/>
    </source>
</evidence>
<dbReference type="SUPFAM" id="SSF53756">
    <property type="entry name" value="UDP-Glycosyltransferase/glycogen phosphorylase"/>
    <property type="match status" value="1"/>
</dbReference>
<proteinExistence type="predicted"/>
<organism evidence="8 9">
    <name type="scientific">Agromyces lapidis</name>
    <dbReference type="NCBI Taxonomy" id="279574"/>
    <lineage>
        <taxon>Bacteria</taxon>
        <taxon>Bacillati</taxon>
        <taxon>Actinomycetota</taxon>
        <taxon>Actinomycetes</taxon>
        <taxon>Micrococcales</taxon>
        <taxon>Microbacteriaceae</taxon>
        <taxon>Agromyces</taxon>
    </lineage>
</organism>
<sequence length="701" mass="74997">MKVVLLAESFLPHMNGVTHSLLQVLRHLERRGHEALVVAPRSGPVDRALYGDARTILLPSVPLPSYPEVRVTLAGAARLAAIVREHRADVVHLASPFVLGWRGVLAAETAGAPSVAVYQTDVPAYAERYGIPAAEPALTRHLGRLHRRATLTLAPSSSAVERLASLGVERLRIWRRGVDTERFAPSRRDESWRRRVAPGGETIVGYVGRLAAEKQVDDLVALSGMPGVRLVVVGDGPARAALERRLPAALFTGFLDGDELARAMASLDVFVHPGEHETFCQTVQEALASGVPVVATGRGGPLDLVEQSRNGWLYRPGDLDEMRSRVQDLAGDAAKRRAFALHARGSVLGRGWDRLGDELIGHYEDATGLRRAMPSRGSARADGAVGEQLGRVASRPLAATIAATVTAAPAAPPPPPRPRRYVAVGDSLTEGLCDTSRTPEGSYRGWADRLAMLLALAAPQGEPIAYANLAVRSRRVRDVVDEQLPRALELGADFVSVLVGGNDLVGRRIDPERLARELGAAVGRVRATGCEVLLVTPFLPDRREARPLAARFARFNAVLGEMATAQGVRFVDVAAEPGLTAADRWAEDRVHLNSSGHRGLAYAAARVLGIPDAHELAALELAIHDDAADPGELGDLAWLRRHAVPWVLRRMRGRAAGDGMVAGRATLEPVALPPEFGRRPASPRRTGGGAERSPLGARSAG</sequence>
<keyword evidence="3" id="KW-0808">Transferase</keyword>
<name>A0ABV5SQK7_9MICO</name>
<accession>A0ABV5SQK7</accession>
<dbReference type="InterPro" id="IPR036514">
    <property type="entry name" value="SGNH_hydro_sf"/>
</dbReference>
<feature type="domain" description="Glycosyl transferase family 1" evidence="5">
    <location>
        <begin position="195"/>
        <end position="340"/>
    </location>
</feature>
<dbReference type="CDD" id="cd03814">
    <property type="entry name" value="GT4-like"/>
    <property type="match status" value="1"/>
</dbReference>
<dbReference type="Pfam" id="PF00534">
    <property type="entry name" value="Glycos_transf_1"/>
    <property type="match status" value="1"/>
</dbReference>
<dbReference type="CDD" id="cd01832">
    <property type="entry name" value="SGNH_hydrolase_like_1"/>
    <property type="match status" value="1"/>
</dbReference>
<evidence type="ECO:0000256" key="1">
    <source>
        <dbReference type="ARBA" id="ARBA00021292"/>
    </source>
</evidence>
<dbReference type="PANTHER" id="PTHR45947">
    <property type="entry name" value="SULFOQUINOVOSYL TRANSFERASE SQD2"/>
    <property type="match status" value="1"/>
</dbReference>
<dbReference type="Gene3D" id="3.40.50.2000">
    <property type="entry name" value="Glycogen Phosphorylase B"/>
    <property type="match status" value="2"/>
</dbReference>
<dbReference type="Proteomes" id="UP001589667">
    <property type="component" value="Unassembled WGS sequence"/>
</dbReference>
<dbReference type="InterPro" id="IPR028098">
    <property type="entry name" value="Glyco_trans_4-like_N"/>
</dbReference>
<dbReference type="Pfam" id="PF13439">
    <property type="entry name" value="Glyco_transf_4"/>
    <property type="match status" value="1"/>
</dbReference>
<evidence type="ECO:0000313" key="9">
    <source>
        <dbReference type="Proteomes" id="UP001589667"/>
    </source>
</evidence>
<dbReference type="InterPro" id="IPR013830">
    <property type="entry name" value="SGNH_hydro"/>
</dbReference>
<evidence type="ECO:0000259" key="5">
    <source>
        <dbReference type="Pfam" id="PF00534"/>
    </source>
</evidence>
<dbReference type="SUPFAM" id="SSF52266">
    <property type="entry name" value="SGNH hydrolase"/>
    <property type="match status" value="1"/>
</dbReference>